<dbReference type="InterPro" id="IPR003018">
    <property type="entry name" value="GAF"/>
</dbReference>
<dbReference type="eggNOG" id="COG2203">
    <property type="taxonomic scope" value="Bacteria"/>
</dbReference>
<evidence type="ECO:0000313" key="4">
    <source>
        <dbReference type="EMBL" id="ACK52338.1"/>
    </source>
</evidence>
<evidence type="ECO:0000259" key="3">
    <source>
        <dbReference type="SMART" id="SM00065"/>
    </source>
</evidence>
<dbReference type="PANTHER" id="PTHR33744">
    <property type="entry name" value="CARBOHYDRATE DIACID REGULATOR"/>
    <property type="match status" value="1"/>
</dbReference>
<dbReference type="AlphaFoldDB" id="B8ETI6"/>
<dbReference type="STRING" id="395965.Msil_3443"/>
<feature type="domain" description="GAF" evidence="3">
    <location>
        <begin position="171"/>
        <end position="318"/>
    </location>
</feature>
<dbReference type="Gene3D" id="1.10.10.2840">
    <property type="entry name" value="PucR C-terminal helix-turn-helix domain"/>
    <property type="match status" value="1"/>
</dbReference>
<dbReference type="HOGENOM" id="CLU_424416_0_0_5"/>
<dbReference type="Pfam" id="PF17853">
    <property type="entry name" value="GGDEF_2"/>
    <property type="match status" value="1"/>
</dbReference>
<dbReference type="InterPro" id="IPR041522">
    <property type="entry name" value="CdaR_GGDEF"/>
</dbReference>
<proteinExistence type="inferred from homology"/>
<accession>B8ETI6</accession>
<dbReference type="SMART" id="SM00065">
    <property type="entry name" value="GAF"/>
    <property type="match status" value="1"/>
</dbReference>
<protein>
    <submittedName>
        <fullName evidence="4">Transcriptional regulator, CdaR</fullName>
    </submittedName>
</protein>
<dbReference type="Gene3D" id="3.30.450.40">
    <property type="match status" value="1"/>
</dbReference>
<dbReference type="Pfam" id="PF13556">
    <property type="entry name" value="HTH_30"/>
    <property type="match status" value="1"/>
</dbReference>
<dbReference type="Proteomes" id="UP000002257">
    <property type="component" value="Chromosome"/>
</dbReference>
<evidence type="ECO:0000313" key="5">
    <source>
        <dbReference type="Proteomes" id="UP000002257"/>
    </source>
</evidence>
<dbReference type="SUPFAM" id="SSF55781">
    <property type="entry name" value="GAF domain-like"/>
    <property type="match status" value="1"/>
</dbReference>
<name>B8ETI6_METSB</name>
<dbReference type="PANTHER" id="PTHR33744:SF1">
    <property type="entry name" value="DNA-BINDING TRANSCRIPTIONAL ACTIVATOR ADER"/>
    <property type="match status" value="1"/>
</dbReference>
<keyword evidence="5" id="KW-1185">Reference proteome</keyword>
<evidence type="ECO:0000256" key="1">
    <source>
        <dbReference type="ARBA" id="ARBA00006754"/>
    </source>
</evidence>
<evidence type="ECO:0000256" key="2">
    <source>
        <dbReference type="SAM" id="MobiDB-lite"/>
    </source>
</evidence>
<dbReference type="RefSeq" id="WP_012592407.1">
    <property type="nucleotide sequence ID" value="NC_011666.1"/>
</dbReference>
<feature type="region of interest" description="Disordered" evidence="2">
    <location>
        <begin position="1"/>
        <end position="20"/>
    </location>
</feature>
<dbReference type="InterPro" id="IPR042070">
    <property type="entry name" value="PucR_C-HTH_sf"/>
</dbReference>
<dbReference type="Pfam" id="PF13185">
    <property type="entry name" value="GAF_2"/>
    <property type="match status" value="1"/>
</dbReference>
<dbReference type="KEGG" id="msl:Msil_3443"/>
<gene>
    <name evidence="4" type="ordered locus">Msil_3443</name>
</gene>
<dbReference type="InterPro" id="IPR051448">
    <property type="entry name" value="CdaR-like_regulators"/>
</dbReference>
<organism evidence="4 5">
    <name type="scientific">Methylocella silvestris (strain DSM 15510 / CIP 108128 / LMG 27833 / NCIMB 13906 / BL2)</name>
    <dbReference type="NCBI Taxonomy" id="395965"/>
    <lineage>
        <taxon>Bacteria</taxon>
        <taxon>Pseudomonadati</taxon>
        <taxon>Pseudomonadota</taxon>
        <taxon>Alphaproteobacteria</taxon>
        <taxon>Hyphomicrobiales</taxon>
        <taxon>Beijerinckiaceae</taxon>
        <taxon>Methylocella</taxon>
    </lineage>
</organism>
<dbReference type="InterPro" id="IPR029016">
    <property type="entry name" value="GAF-like_dom_sf"/>
</dbReference>
<comment type="similarity">
    <text evidence="1">Belongs to the CdaR family.</text>
</comment>
<dbReference type="eggNOG" id="COG2508">
    <property type="taxonomic scope" value="Bacteria"/>
</dbReference>
<dbReference type="OrthoDB" id="8026818at2"/>
<sequence>MAASRLDHAHAMPPPQDAGADPLMALEALTKRVAASVEGGSHGVFAEAERALAEFAKARAVRILVNAAGSWRPWRQLDTPDTPRSDSAPELAPGAPLLADDRIVATIRAGCIVALIDHAAIGEARRQALNVAANCIDLAITTGERQDSSSRNATEMQALQNVAGRILQSSDIEEILLLVSHETKRLLASDICGVLMRVGDEVVMRNCVGHFSAELAKLRMKPGKGVAGRVLATSEPFAVANYVESDAISPDFIPLARIEKVRSAAAAPIVSRDAVIGVLEVWRRRPSTYTEQDANLLLALAGLASLAIVNAELLQSRACAAAELAVVNATLAQRCATIENSAKFQEKIVQLMLSGRPLSVLAATTAEHVEGTVLVLDRDLAIETAQPDPGESAGAILDLARSIIKKVNRIPDQAIVMGAGDDHVLAQPVLAGAELLGWIVWRGDAEPSETTRLALSHVSLAVAMLLLERRSAARARAETVQAVLWDLLEGDEVVSAAALDRAREMNVSFKGKVCVLVATLESFGPGKDRGAGLPDGTTHDRVLDRARLADLGRSAHMVGLRGDQLRMICKAADAESLCAAAARMIHDIRLEASGVSLKAGISGPCGDLRKLPACFREATVALEVAQYRHGQPVACYSDIGVLGLLINLRGKTDIRRVSEEILGELTSEPQPSRKILLETMQTFFECDCSQIATAAKLGVHQKTIAYRLGKVSRLTGLDLARHQDRLLADIGIRLSLTLEAK</sequence>
<reference evidence="4 5" key="1">
    <citation type="journal article" date="2010" name="J. Bacteriol.">
        <title>Complete genome sequence of the aerobic facultative methanotroph Methylocella silvestris BL2.</title>
        <authorList>
            <person name="Chen Y."/>
            <person name="Crombie A."/>
            <person name="Rahman M.T."/>
            <person name="Dedysh S.N."/>
            <person name="Liesack W."/>
            <person name="Stott M.B."/>
            <person name="Alam M."/>
            <person name="Theisen A.R."/>
            <person name="Murrell J.C."/>
            <person name="Dunfield P.F."/>
        </authorList>
    </citation>
    <scope>NUCLEOTIDE SEQUENCE [LARGE SCALE GENOMIC DNA]</scope>
    <source>
        <strain evidence="5">DSM 15510 / CIP 108128 / LMG 27833 / NCIMB 13906 / BL2</strain>
    </source>
</reference>
<dbReference type="EMBL" id="CP001280">
    <property type="protein sequence ID" value="ACK52338.1"/>
    <property type="molecule type" value="Genomic_DNA"/>
</dbReference>
<feature type="compositionally biased region" description="Basic and acidic residues" evidence="2">
    <location>
        <begin position="1"/>
        <end position="10"/>
    </location>
</feature>
<dbReference type="InterPro" id="IPR025736">
    <property type="entry name" value="PucR_C-HTH_dom"/>
</dbReference>